<comment type="caution">
    <text evidence="2">The sequence shown here is derived from an EMBL/GenBank/DDBJ whole genome shotgun (WGS) entry which is preliminary data.</text>
</comment>
<dbReference type="CDD" id="cd24163">
    <property type="entry name" value="RWDD2_C"/>
    <property type="match status" value="1"/>
</dbReference>
<dbReference type="InterPro" id="IPR010541">
    <property type="entry name" value="Prp3_C"/>
</dbReference>
<feature type="domain" description="Small nuclear ribonucleoprotein Prp3 C-terminal" evidence="1">
    <location>
        <begin position="165"/>
        <end position="224"/>
    </location>
</feature>
<dbReference type="CDD" id="cd11605">
    <property type="entry name" value="RWD_DRWD_ELF-like"/>
    <property type="match status" value="1"/>
</dbReference>
<dbReference type="EMBL" id="JAYKXP010000012">
    <property type="protein sequence ID" value="KAK7051495.1"/>
    <property type="molecule type" value="Genomic_DNA"/>
</dbReference>
<gene>
    <name evidence="2" type="ORF">VNI00_004469</name>
</gene>
<dbReference type="InterPro" id="IPR017359">
    <property type="entry name" value="Phi-like"/>
</dbReference>
<keyword evidence="3" id="KW-1185">Reference proteome</keyword>
<sequence>MEHQLGELQLVKCSLLPGELFDFVEHCTVWEDYLDSFTSTASTDAVEVDFSAIPPCRFTISLSDYSQVHFEIELPRSYPEKYKPIILVKGEDITRAEQELWMRIVQERLDEVLTGGMEYPVYQLLSTYLIPLLHEAATQVQKAEAAAQDAPSETSSSAGHYHALLTSHHLVSPTKRRNLQLWSSQLSLSGFSKVGYPGVIYAEGAKENVEDFVGRIKAMNWLALRVRFVENLVLGETQERQGVKWKEFEKVGEVVEEMRNIGRDKWVVEMGIGSSHSGKADW</sequence>
<name>A0AAW0DJC3_9AGAR</name>
<dbReference type="Pfam" id="PF06544">
    <property type="entry name" value="Prp3_C"/>
    <property type="match status" value="1"/>
</dbReference>
<evidence type="ECO:0000313" key="3">
    <source>
        <dbReference type="Proteomes" id="UP001383192"/>
    </source>
</evidence>
<evidence type="ECO:0000313" key="2">
    <source>
        <dbReference type="EMBL" id="KAK7051495.1"/>
    </source>
</evidence>
<protein>
    <recommendedName>
        <fullName evidence="1">Small nuclear ribonucleoprotein Prp3 C-terminal domain-containing protein</fullName>
    </recommendedName>
</protein>
<evidence type="ECO:0000259" key="1">
    <source>
        <dbReference type="Pfam" id="PF06544"/>
    </source>
</evidence>
<dbReference type="InterPro" id="IPR059181">
    <property type="entry name" value="RWDD2A-B_C"/>
</dbReference>
<dbReference type="PANTHER" id="PTHR15955">
    <property type="entry name" value="RWD DOMAIN CONTAINING PROTEIN 2"/>
    <property type="match status" value="1"/>
</dbReference>
<dbReference type="PANTHER" id="PTHR15955:SF8">
    <property type="entry name" value="RWD DOMAIN-CONTAINING PROTEIN 2B-RELATED"/>
    <property type="match status" value="1"/>
</dbReference>
<organism evidence="2 3">
    <name type="scientific">Paramarasmius palmivorus</name>
    <dbReference type="NCBI Taxonomy" id="297713"/>
    <lineage>
        <taxon>Eukaryota</taxon>
        <taxon>Fungi</taxon>
        <taxon>Dikarya</taxon>
        <taxon>Basidiomycota</taxon>
        <taxon>Agaricomycotina</taxon>
        <taxon>Agaricomycetes</taxon>
        <taxon>Agaricomycetidae</taxon>
        <taxon>Agaricales</taxon>
        <taxon>Marasmiineae</taxon>
        <taxon>Marasmiaceae</taxon>
        <taxon>Paramarasmius</taxon>
    </lineage>
</organism>
<reference evidence="2 3" key="1">
    <citation type="submission" date="2024-01" db="EMBL/GenBank/DDBJ databases">
        <title>A draft genome for a cacao thread blight-causing isolate of Paramarasmius palmivorus.</title>
        <authorList>
            <person name="Baruah I.K."/>
            <person name="Bukari Y."/>
            <person name="Amoako-Attah I."/>
            <person name="Meinhardt L.W."/>
            <person name="Bailey B.A."/>
            <person name="Cohen S.P."/>
        </authorList>
    </citation>
    <scope>NUCLEOTIDE SEQUENCE [LARGE SCALE GENOMIC DNA]</scope>
    <source>
        <strain evidence="2 3">GH-12</strain>
    </source>
</reference>
<dbReference type="AlphaFoldDB" id="A0AAW0DJC3"/>
<accession>A0AAW0DJC3</accession>
<dbReference type="Proteomes" id="UP001383192">
    <property type="component" value="Unassembled WGS sequence"/>
</dbReference>
<proteinExistence type="predicted"/>